<dbReference type="RefSeq" id="WP_332864366.1">
    <property type="nucleotide sequence ID" value="NZ_JBAFSM010000011.1"/>
</dbReference>
<evidence type="ECO:0008006" key="3">
    <source>
        <dbReference type="Google" id="ProtNLM"/>
    </source>
</evidence>
<comment type="caution">
    <text evidence="1">The sequence shown here is derived from an EMBL/GenBank/DDBJ whole genome shotgun (WGS) entry which is preliminary data.</text>
</comment>
<dbReference type="EMBL" id="JBAFSM010000011">
    <property type="protein sequence ID" value="MEG3436898.1"/>
    <property type="molecule type" value="Genomic_DNA"/>
</dbReference>
<dbReference type="AlphaFoldDB" id="A0AAW9QU69"/>
<accession>A0AAW9QU69</accession>
<dbReference type="Gene3D" id="3.40.50.1010">
    <property type="entry name" value="5'-nuclease"/>
    <property type="match status" value="1"/>
</dbReference>
<organism evidence="1 2">
    <name type="scientific">Pannus brasiliensis CCIBt3594</name>
    <dbReference type="NCBI Taxonomy" id="1427578"/>
    <lineage>
        <taxon>Bacteria</taxon>
        <taxon>Bacillati</taxon>
        <taxon>Cyanobacteriota</taxon>
        <taxon>Cyanophyceae</taxon>
        <taxon>Oscillatoriophycideae</taxon>
        <taxon>Chroococcales</taxon>
        <taxon>Microcystaceae</taxon>
        <taxon>Pannus</taxon>
    </lineage>
</organism>
<dbReference type="SUPFAM" id="SSF88723">
    <property type="entry name" value="PIN domain-like"/>
    <property type="match status" value="1"/>
</dbReference>
<gene>
    <name evidence="1" type="ORF">V0288_07180</name>
</gene>
<protein>
    <recommendedName>
        <fullName evidence="3">PIN domain-containing protein</fullName>
    </recommendedName>
</protein>
<name>A0AAW9QU69_9CHRO</name>
<sequence length="147" mass="16970">MIILLDSGVLGALSNPNESEINARLEQWLFNKIKWGSLITSQVCKYEVKRSLLKIQSKGINKLADLEELIDFIPIVDRDIEIACELWVKSITEGIQVAPERDINFDIILCAQWQRLQEENPGRKVIIATTNLRHLRRFAEAELWENL</sequence>
<dbReference type="Proteomes" id="UP001328733">
    <property type="component" value="Unassembled WGS sequence"/>
</dbReference>
<proteinExistence type="predicted"/>
<reference evidence="1 2" key="1">
    <citation type="submission" date="2024-01" db="EMBL/GenBank/DDBJ databases">
        <title>Genomic insights into the taxonomy and metabolism of the cyanobacterium Pannus brasiliensis CCIBt3594.</title>
        <authorList>
            <person name="Machado M."/>
            <person name="Botero N.B."/>
            <person name="Andreote A.P.D."/>
            <person name="Feitosa A.M.T."/>
            <person name="Popin R."/>
            <person name="Sivonen K."/>
            <person name="Fiore M.F."/>
        </authorList>
    </citation>
    <scope>NUCLEOTIDE SEQUENCE [LARGE SCALE GENOMIC DNA]</scope>
    <source>
        <strain evidence="1 2">CCIBt3594</strain>
    </source>
</reference>
<dbReference type="InterPro" id="IPR029060">
    <property type="entry name" value="PIN-like_dom_sf"/>
</dbReference>
<evidence type="ECO:0000313" key="2">
    <source>
        <dbReference type="Proteomes" id="UP001328733"/>
    </source>
</evidence>
<keyword evidence="2" id="KW-1185">Reference proteome</keyword>
<evidence type="ECO:0000313" key="1">
    <source>
        <dbReference type="EMBL" id="MEG3436898.1"/>
    </source>
</evidence>